<dbReference type="RefSeq" id="WP_018980361.1">
    <property type="nucleotide sequence ID" value="NZ_BAQD01000148.1"/>
</dbReference>
<keyword evidence="2" id="KW-1185">Reference proteome</keyword>
<proteinExistence type="predicted"/>
<gene>
    <name evidence="1" type="ORF">AA15669_2045</name>
</gene>
<evidence type="ECO:0000313" key="1">
    <source>
        <dbReference type="EMBL" id="GBQ09073.1"/>
    </source>
</evidence>
<dbReference type="EMBL" id="BAQD01000148">
    <property type="protein sequence ID" value="GBQ09073.1"/>
    <property type="molecule type" value="Genomic_DNA"/>
</dbReference>
<organism evidence="1 2">
    <name type="scientific">Saccharibacter floricola DSM 15669</name>
    <dbReference type="NCBI Taxonomy" id="1123227"/>
    <lineage>
        <taxon>Bacteria</taxon>
        <taxon>Pseudomonadati</taxon>
        <taxon>Pseudomonadota</taxon>
        <taxon>Alphaproteobacteria</taxon>
        <taxon>Acetobacterales</taxon>
        <taxon>Acetobacteraceae</taxon>
        <taxon>Saccharibacter</taxon>
    </lineage>
</organism>
<protein>
    <submittedName>
        <fullName evidence="1">Uncharacterized protein</fullName>
    </submittedName>
</protein>
<name>A0ABQ0P1Z1_9PROT</name>
<evidence type="ECO:0000313" key="2">
    <source>
        <dbReference type="Proteomes" id="UP001062901"/>
    </source>
</evidence>
<comment type="caution">
    <text evidence="1">The sequence shown here is derived from an EMBL/GenBank/DDBJ whole genome shotgun (WGS) entry which is preliminary data.</text>
</comment>
<sequence length="107" mass="11836">MEIEDRQEALRRRGESLREMSRAFLMMSTILPLNEEANKETYAAFGDSANLLSEAFKHHPNCATGKDNINSELLLKLRKAADALGEAGGESHRCADAFARQAKEAAQ</sequence>
<accession>A0ABQ0P1Z1</accession>
<reference evidence="1" key="1">
    <citation type="submission" date="2013-04" db="EMBL/GenBank/DDBJ databases">
        <title>The genome sequencing project of 58 acetic acid bacteria.</title>
        <authorList>
            <person name="Okamoto-Kainuma A."/>
            <person name="Ishikawa M."/>
            <person name="Umino S."/>
            <person name="Koizumi Y."/>
            <person name="Shiwa Y."/>
            <person name="Yoshikawa H."/>
            <person name="Matsutani M."/>
            <person name="Matsushita K."/>
        </authorList>
    </citation>
    <scope>NUCLEOTIDE SEQUENCE</scope>
    <source>
        <strain evidence="1">DSM 15669</strain>
    </source>
</reference>
<dbReference type="Proteomes" id="UP001062901">
    <property type="component" value="Unassembled WGS sequence"/>
</dbReference>